<dbReference type="GO" id="GO:0009694">
    <property type="term" value="P:jasmonic acid metabolic process"/>
    <property type="evidence" value="ECO:0007669"/>
    <property type="project" value="TreeGrafter"/>
</dbReference>
<keyword evidence="1" id="KW-0378">Hydrolase</keyword>
<dbReference type="GO" id="GO:0080032">
    <property type="term" value="F:methyl jasmonate esterase activity"/>
    <property type="evidence" value="ECO:0007669"/>
    <property type="project" value="TreeGrafter"/>
</dbReference>
<gene>
    <name evidence="3" type="ORF">M569_00986</name>
</gene>
<dbReference type="GO" id="GO:0080030">
    <property type="term" value="F:methyl indole-3-acetate esterase activity"/>
    <property type="evidence" value="ECO:0007669"/>
    <property type="project" value="TreeGrafter"/>
</dbReference>
<keyword evidence="4" id="KW-1185">Reference proteome</keyword>
<dbReference type="OrthoDB" id="408373at2759"/>
<evidence type="ECO:0000313" key="3">
    <source>
        <dbReference type="EMBL" id="EPS73771.1"/>
    </source>
</evidence>
<sequence>MASSGAGKVRVILVHGGCHGAWCWYKLKPLLEAAGHGVTAVDMAGAGVDSTDIRDLASFEHYSRPLTDLMAAIPPGEKAVLVGHSYGGESVSLAMDAFPDKIHVAIFVTALISGSVLKLLAESKPEEFMDSTITPVENRSNPEAQITSLLLGPNYLAHNLYHLSPPQDIALAKMLVRPCPIFSGEKMAREKGFASVKRAYIVCGRDKTIPLTFQRWLIQTFGADRVIEMNDSDHMPMISDPLLLSRHLLQIISAYC</sequence>
<dbReference type="GO" id="GO:0016829">
    <property type="term" value="F:lyase activity"/>
    <property type="evidence" value="ECO:0007669"/>
    <property type="project" value="UniProtKB-KW"/>
</dbReference>
<organism evidence="3 4">
    <name type="scientific">Genlisea aurea</name>
    <dbReference type="NCBI Taxonomy" id="192259"/>
    <lineage>
        <taxon>Eukaryota</taxon>
        <taxon>Viridiplantae</taxon>
        <taxon>Streptophyta</taxon>
        <taxon>Embryophyta</taxon>
        <taxon>Tracheophyta</taxon>
        <taxon>Spermatophyta</taxon>
        <taxon>Magnoliopsida</taxon>
        <taxon>eudicotyledons</taxon>
        <taxon>Gunneridae</taxon>
        <taxon>Pentapetalae</taxon>
        <taxon>asterids</taxon>
        <taxon>lamiids</taxon>
        <taxon>Lamiales</taxon>
        <taxon>Lentibulariaceae</taxon>
        <taxon>Genlisea</taxon>
    </lineage>
</organism>
<evidence type="ECO:0000313" key="4">
    <source>
        <dbReference type="Proteomes" id="UP000015453"/>
    </source>
</evidence>
<dbReference type="PANTHER" id="PTHR10992:SF1083">
    <property type="entry name" value="METHYLESTERASE 1"/>
    <property type="match status" value="1"/>
</dbReference>
<dbReference type="InterPro" id="IPR045889">
    <property type="entry name" value="MES/HNL"/>
</dbReference>
<dbReference type="AlphaFoldDB" id="S8D8K0"/>
<dbReference type="InterPro" id="IPR029058">
    <property type="entry name" value="AB_hydrolase_fold"/>
</dbReference>
<evidence type="ECO:0000259" key="2">
    <source>
        <dbReference type="Pfam" id="PF12697"/>
    </source>
</evidence>
<reference evidence="3 4" key="1">
    <citation type="journal article" date="2013" name="BMC Genomics">
        <title>The miniature genome of a carnivorous plant Genlisea aurea contains a low number of genes and short non-coding sequences.</title>
        <authorList>
            <person name="Leushkin E.V."/>
            <person name="Sutormin R.A."/>
            <person name="Nabieva E.R."/>
            <person name="Penin A.A."/>
            <person name="Kondrashov A.S."/>
            <person name="Logacheva M.D."/>
        </authorList>
    </citation>
    <scope>NUCLEOTIDE SEQUENCE [LARGE SCALE GENOMIC DNA]</scope>
</reference>
<dbReference type="Gene3D" id="3.40.50.1820">
    <property type="entry name" value="alpha/beta hydrolase"/>
    <property type="match status" value="1"/>
</dbReference>
<keyword evidence="3" id="KW-0456">Lyase</keyword>
<dbReference type="GO" id="GO:0080031">
    <property type="term" value="F:methyl salicylate esterase activity"/>
    <property type="evidence" value="ECO:0007669"/>
    <property type="project" value="TreeGrafter"/>
</dbReference>
<dbReference type="Pfam" id="PF12697">
    <property type="entry name" value="Abhydrolase_6"/>
    <property type="match status" value="1"/>
</dbReference>
<protein>
    <submittedName>
        <fullName evidence="3">Acetone-cyanohydrin lyase</fullName>
    </submittedName>
</protein>
<evidence type="ECO:0000256" key="1">
    <source>
        <dbReference type="ARBA" id="ARBA00022801"/>
    </source>
</evidence>
<dbReference type="Proteomes" id="UP000015453">
    <property type="component" value="Unassembled WGS sequence"/>
</dbReference>
<comment type="caution">
    <text evidence="3">The sequence shown here is derived from an EMBL/GenBank/DDBJ whole genome shotgun (WGS) entry which is preliminary data.</text>
</comment>
<feature type="domain" description="AB hydrolase-1" evidence="2">
    <location>
        <begin position="11"/>
        <end position="241"/>
    </location>
</feature>
<accession>S8D8K0</accession>
<name>S8D8K0_9LAMI</name>
<dbReference type="PANTHER" id="PTHR10992">
    <property type="entry name" value="METHYLESTERASE FAMILY MEMBER"/>
    <property type="match status" value="1"/>
</dbReference>
<proteinExistence type="predicted"/>
<dbReference type="InterPro" id="IPR000073">
    <property type="entry name" value="AB_hydrolase_1"/>
</dbReference>
<dbReference type="GO" id="GO:0009696">
    <property type="term" value="P:salicylic acid metabolic process"/>
    <property type="evidence" value="ECO:0007669"/>
    <property type="project" value="TreeGrafter"/>
</dbReference>
<dbReference type="SUPFAM" id="SSF53474">
    <property type="entry name" value="alpha/beta-Hydrolases"/>
    <property type="match status" value="1"/>
</dbReference>
<dbReference type="EMBL" id="AUSU01000309">
    <property type="protein sequence ID" value="EPS73771.1"/>
    <property type="molecule type" value="Genomic_DNA"/>
</dbReference>